<keyword evidence="2" id="KW-1185">Reference proteome</keyword>
<dbReference type="AlphaFoldDB" id="A0AAV2NEF8"/>
<reference evidence="1" key="1">
    <citation type="submission" date="2024-04" db="EMBL/GenBank/DDBJ databases">
        <authorList>
            <consortium name="Molecular Ecology Group"/>
        </authorList>
    </citation>
    <scope>NUCLEOTIDE SEQUENCE</scope>
</reference>
<evidence type="ECO:0000313" key="2">
    <source>
        <dbReference type="Proteomes" id="UP001497644"/>
    </source>
</evidence>
<accession>A0AAV2NEF8</accession>
<proteinExistence type="predicted"/>
<gene>
    <name evidence="1" type="ORF">LPLAT_LOCUS4373</name>
</gene>
<evidence type="ECO:0000313" key="1">
    <source>
        <dbReference type="EMBL" id="CAL1678547.1"/>
    </source>
</evidence>
<protein>
    <submittedName>
        <fullName evidence="1">Uncharacterized protein</fullName>
    </submittedName>
</protein>
<organism evidence="1 2">
    <name type="scientific">Lasius platythorax</name>
    <dbReference type="NCBI Taxonomy" id="488582"/>
    <lineage>
        <taxon>Eukaryota</taxon>
        <taxon>Metazoa</taxon>
        <taxon>Ecdysozoa</taxon>
        <taxon>Arthropoda</taxon>
        <taxon>Hexapoda</taxon>
        <taxon>Insecta</taxon>
        <taxon>Pterygota</taxon>
        <taxon>Neoptera</taxon>
        <taxon>Endopterygota</taxon>
        <taxon>Hymenoptera</taxon>
        <taxon>Apocrita</taxon>
        <taxon>Aculeata</taxon>
        <taxon>Formicoidea</taxon>
        <taxon>Formicidae</taxon>
        <taxon>Formicinae</taxon>
        <taxon>Lasius</taxon>
        <taxon>Lasius</taxon>
    </lineage>
</organism>
<name>A0AAV2NEF8_9HYME</name>
<dbReference type="Proteomes" id="UP001497644">
    <property type="component" value="Chromosome 14"/>
</dbReference>
<sequence>MSSQRVSQRQHVYRSEVLFVRGYISNVPCITKLYRRFSISLDNKRLYLITRFKSVGRRWIRKCAQTTKLTQLDLFFYSMTSPSLKSSCNILNIKLLNFLPRKNDTRATNRLRKCLKSLHSINSHLNYVNY</sequence>
<dbReference type="EMBL" id="OZ034837">
    <property type="protein sequence ID" value="CAL1678547.1"/>
    <property type="molecule type" value="Genomic_DNA"/>
</dbReference>